<dbReference type="Pfam" id="PF12146">
    <property type="entry name" value="Hydrolase_4"/>
    <property type="match status" value="1"/>
</dbReference>
<comment type="caution">
    <text evidence="2">The sequence shown here is derived from an EMBL/GenBank/DDBJ whole genome shotgun (WGS) entry which is preliminary data.</text>
</comment>
<dbReference type="InterPro" id="IPR022742">
    <property type="entry name" value="Hydrolase_4"/>
</dbReference>
<evidence type="ECO:0000313" key="2">
    <source>
        <dbReference type="EMBL" id="MBY0098622.1"/>
    </source>
</evidence>
<evidence type="ECO:0000259" key="1">
    <source>
        <dbReference type="Pfam" id="PF12146"/>
    </source>
</evidence>
<reference evidence="2 3" key="1">
    <citation type="submission" date="2020-07" db="EMBL/GenBank/DDBJ databases">
        <title>Fungal Genomes of the International Space Station.</title>
        <authorList>
            <person name="Seuylemezian A."/>
            <person name="Singh N.K."/>
            <person name="Wood J."/>
            <person name="Venkateswaran K."/>
        </authorList>
    </citation>
    <scope>NUCLEOTIDE SEQUENCE [LARGE SCALE GENOMIC DNA]</scope>
    <source>
        <strain evidence="2 3">PL-B2</strain>
    </source>
</reference>
<dbReference type="RefSeq" id="WP_221874841.1">
    <property type="nucleotide sequence ID" value="NZ_JACWFH010000025.1"/>
</dbReference>
<feature type="domain" description="Serine aminopeptidase S33" evidence="1">
    <location>
        <begin position="54"/>
        <end position="279"/>
    </location>
</feature>
<dbReference type="InterPro" id="IPR051044">
    <property type="entry name" value="MAG_DAG_Lipase"/>
</dbReference>
<organism evidence="2 3">
    <name type="scientific">Mesobacillus maritimus</name>
    <dbReference type="NCBI Taxonomy" id="1643336"/>
    <lineage>
        <taxon>Bacteria</taxon>
        <taxon>Bacillati</taxon>
        <taxon>Bacillota</taxon>
        <taxon>Bacilli</taxon>
        <taxon>Bacillales</taxon>
        <taxon>Bacillaceae</taxon>
        <taxon>Mesobacillus</taxon>
    </lineage>
</organism>
<dbReference type="PANTHER" id="PTHR11614">
    <property type="entry name" value="PHOSPHOLIPASE-RELATED"/>
    <property type="match status" value="1"/>
</dbReference>
<dbReference type="GO" id="GO:0016787">
    <property type="term" value="F:hydrolase activity"/>
    <property type="evidence" value="ECO:0007669"/>
    <property type="project" value="UniProtKB-KW"/>
</dbReference>
<dbReference type="EMBL" id="JACWFH010000025">
    <property type="protein sequence ID" value="MBY0098622.1"/>
    <property type="molecule type" value="Genomic_DNA"/>
</dbReference>
<protein>
    <submittedName>
        <fullName evidence="2">Alpha/beta hydrolase</fullName>
    </submittedName>
</protein>
<keyword evidence="2" id="KW-0378">Hydrolase</keyword>
<accession>A0ABS7K8N2</accession>
<evidence type="ECO:0000313" key="3">
    <source>
        <dbReference type="Proteomes" id="UP000769780"/>
    </source>
</evidence>
<gene>
    <name evidence="2" type="ORF">H0185_17805</name>
</gene>
<proteinExistence type="predicted"/>
<dbReference type="SUPFAM" id="SSF53474">
    <property type="entry name" value="alpha/beta-Hydrolases"/>
    <property type="match status" value="1"/>
</dbReference>
<dbReference type="Proteomes" id="UP000769780">
    <property type="component" value="Unassembled WGS sequence"/>
</dbReference>
<dbReference type="InterPro" id="IPR029058">
    <property type="entry name" value="AB_hydrolase_fold"/>
</dbReference>
<sequence>MKRGKESVSKHPSIEDINHYLSFYEIYTQGIEHHFEFFQYGAEKIFIQSFTPSNPIGCVLVVHGYLDHSGSIRNLINSLLHKQYLVITYDLQGHGLSSGARAEINDFHDYVAVFHEVNQWVRRKTNLPLHVVAHSTGGAIILDYLLRKQGTFKKVILVSPLVRSYKWHLSKLGIRLIFPFVKQLTRVYKKNSSDAAYLKFVKQDPLQHHKIPLVWFVALREWNRKLKNYKKSDEKIFVLQGDVDQTVDWNYNLTFIQKKFPNCQVRLVHGGDHQLLNENPSLLAKSLFYIHEYLIE</sequence>
<dbReference type="Gene3D" id="3.40.50.1820">
    <property type="entry name" value="alpha/beta hydrolase"/>
    <property type="match status" value="1"/>
</dbReference>
<name>A0ABS7K8N2_9BACI</name>
<keyword evidence="3" id="KW-1185">Reference proteome</keyword>